<dbReference type="PROSITE" id="PS51257">
    <property type="entry name" value="PROKAR_LIPOPROTEIN"/>
    <property type="match status" value="1"/>
</dbReference>
<reference evidence="1" key="2">
    <citation type="submission" date="2021-02" db="EMBL/GenBank/DDBJ databases">
        <authorList>
            <person name="Kimball J.A."/>
            <person name="Haas M.W."/>
            <person name="Macchietto M."/>
            <person name="Kono T."/>
            <person name="Duquette J."/>
            <person name="Shao M."/>
        </authorList>
    </citation>
    <scope>NUCLEOTIDE SEQUENCE</scope>
    <source>
        <tissue evidence="1">Fresh leaf tissue</tissue>
    </source>
</reference>
<evidence type="ECO:0000313" key="2">
    <source>
        <dbReference type="Proteomes" id="UP000729402"/>
    </source>
</evidence>
<protein>
    <submittedName>
        <fullName evidence="1">Uncharacterized protein</fullName>
    </submittedName>
</protein>
<name>A0A8J5WLC5_ZIZPA</name>
<organism evidence="1 2">
    <name type="scientific">Zizania palustris</name>
    <name type="common">Northern wild rice</name>
    <dbReference type="NCBI Taxonomy" id="103762"/>
    <lineage>
        <taxon>Eukaryota</taxon>
        <taxon>Viridiplantae</taxon>
        <taxon>Streptophyta</taxon>
        <taxon>Embryophyta</taxon>
        <taxon>Tracheophyta</taxon>
        <taxon>Spermatophyta</taxon>
        <taxon>Magnoliopsida</taxon>
        <taxon>Liliopsida</taxon>
        <taxon>Poales</taxon>
        <taxon>Poaceae</taxon>
        <taxon>BOP clade</taxon>
        <taxon>Oryzoideae</taxon>
        <taxon>Oryzeae</taxon>
        <taxon>Zizaniinae</taxon>
        <taxon>Zizania</taxon>
    </lineage>
</organism>
<gene>
    <name evidence="1" type="ORF">GUJ93_ZPchr0012g22227</name>
</gene>
<comment type="caution">
    <text evidence="1">The sequence shown here is derived from an EMBL/GenBank/DDBJ whole genome shotgun (WGS) entry which is preliminary data.</text>
</comment>
<evidence type="ECO:0000313" key="1">
    <source>
        <dbReference type="EMBL" id="KAG8092810.1"/>
    </source>
</evidence>
<proteinExistence type="predicted"/>
<accession>A0A8J5WLC5</accession>
<dbReference type="AlphaFoldDB" id="A0A8J5WLC5"/>
<reference evidence="1" key="1">
    <citation type="journal article" date="2021" name="bioRxiv">
        <title>Whole Genome Assembly and Annotation of Northern Wild Rice, Zizania palustris L., Supports a Whole Genome Duplication in the Zizania Genus.</title>
        <authorList>
            <person name="Haas M."/>
            <person name="Kono T."/>
            <person name="Macchietto M."/>
            <person name="Millas R."/>
            <person name="McGilp L."/>
            <person name="Shao M."/>
            <person name="Duquette J."/>
            <person name="Hirsch C.N."/>
            <person name="Kimball J."/>
        </authorList>
    </citation>
    <scope>NUCLEOTIDE SEQUENCE</scope>
    <source>
        <tissue evidence="1">Fresh leaf tissue</tissue>
    </source>
</reference>
<dbReference type="Proteomes" id="UP000729402">
    <property type="component" value="Unassembled WGS sequence"/>
</dbReference>
<keyword evidence="2" id="KW-1185">Reference proteome</keyword>
<sequence length="66" mass="7166">MNSIKCNARTESRRPPLVLVAIPPGAVACPEEHTLRLIGSLGKHLLRSFRLLVQQGKLHGAELKSG</sequence>
<dbReference type="EMBL" id="JAAALK010000080">
    <property type="protein sequence ID" value="KAG8092810.1"/>
    <property type="molecule type" value="Genomic_DNA"/>
</dbReference>